<organism evidence="7 8">
    <name type="scientific">Blautia producta</name>
    <dbReference type="NCBI Taxonomy" id="33035"/>
    <lineage>
        <taxon>Bacteria</taxon>
        <taxon>Bacillati</taxon>
        <taxon>Bacillota</taxon>
        <taxon>Clostridia</taxon>
        <taxon>Lachnospirales</taxon>
        <taxon>Lachnospiraceae</taxon>
        <taxon>Blautia</taxon>
    </lineage>
</organism>
<evidence type="ECO:0000313" key="8">
    <source>
        <dbReference type="Proteomes" id="UP001325248"/>
    </source>
</evidence>
<name>A0ABZ0U4N4_9FIRM</name>
<dbReference type="EMBL" id="CP136422">
    <property type="protein sequence ID" value="WPX72178.1"/>
    <property type="molecule type" value="Genomic_DNA"/>
</dbReference>
<dbReference type="Pfam" id="PF04851">
    <property type="entry name" value="ResIII"/>
    <property type="match status" value="1"/>
</dbReference>
<dbReference type="InterPro" id="IPR027417">
    <property type="entry name" value="P-loop_NTPase"/>
</dbReference>
<accession>A0ABZ0U4N4</accession>
<evidence type="ECO:0000256" key="3">
    <source>
        <dbReference type="ARBA" id="ARBA00022806"/>
    </source>
</evidence>
<dbReference type="SMART" id="SM00490">
    <property type="entry name" value="HELICc"/>
    <property type="match status" value="1"/>
</dbReference>
<dbReference type="PROSITE" id="PS51194">
    <property type="entry name" value="HELICASE_CTER"/>
    <property type="match status" value="1"/>
</dbReference>
<evidence type="ECO:0008006" key="9">
    <source>
        <dbReference type="Google" id="ProtNLM"/>
    </source>
</evidence>
<dbReference type="SUPFAM" id="SSF52540">
    <property type="entry name" value="P-loop containing nucleoside triphosphate hydrolases"/>
    <property type="match status" value="1"/>
</dbReference>
<gene>
    <name evidence="7" type="ORF">BLCOC_05020</name>
</gene>
<dbReference type="Proteomes" id="UP001325248">
    <property type="component" value="Chromosome"/>
</dbReference>
<dbReference type="InterPro" id="IPR050615">
    <property type="entry name" value="ATP-dep_DNA_Helicase"/>
</dbReference>
<dbReference type="Gene3D" id="3.40.50.300">
    <property type="entry name" value="P-loop containing nucleotide triphosphate hydrolases"/>
    <property type="match status" value="2"/>
</dbReference>
<sequence length="533" mass="60882">MKLQLYPWQEECLQAWFSHQGRGIVNVVTGAGKTVMALSGMERLSHTSPLPLRVKIIVPQTFLTSQWSKAMQKLAGIPRRDIGFYYGTHKDSPNRPYMIYVVNSARYSLSRHILQDIHNGYAVLLIADECHHYASPENRRIFEFLPHLGKEKKNFYSLGLSATPQTMDYESCLVPSLGPEIYRYTFEDAAAQKNIRPFACFHISLRFTPEESSEYEELSDRLNLSVQRLLDHSPCLKKLEGSQFFHALKRLSHASRCPEPARMAQSVLSLLYQRKSIIYNATSRIQCALRLVEEAAPDSRILIFGERIAQADLLYTELDQKYPGQADRYHSQMDPETAKAALDRYRIGETRILVTCRALDEGFDIPSANIGIVLSSSSAERQRIQRLGRILRNTEGSSIAGLYYLYVQHSSERPDYMERSQLGSAVSFFLSYDSASGQFCHPVYEELTCLVLESLKKQGKPQTVVNECRRCLSLGMLRPDWLMDVQDITSRINAAESVRDQNYWICMKLIALQKYHSINFSKSPRNNSSANQD</sequence>
<keyword evidence="4" id="KW-0067">ATP-binding</keyword>
<dbReference type="SMART" id="SM00487">
    <property type="entry name" value="DEXDc"/>
    <property type="match status" value="1"/>
</dbReference>
<protein>
    <recommendedName>
        <fullName evidence="9">Superfamily II DNA or RNA helicase</fullName>
    </recommendedName>
</protein>
<keyword evidence="2" id="KW-0378">Hydrolase</keyword>
<dbReference type="PANTHER" id="PTHR11274:SF0">
    <property type="entry name" value="GENERAL TRANSCRIPTION AND DNA REPAIR FACTOR IIH HELICASE SUBUNIT XPB"/>
    <property type="match status" value="1"/>
</dbReference>
<keyword evidence="1" id="KW-0547">Nucleotide-binding</keyword>
<dbReference type="PANTHER" id="PTHR11274">
    <property type="entry name" value="RAD25/XP-B DNA REPAIR HELICASE"/>
    <property type="match status" value="1"/>
</dbReference>
<evidence type="ECO:0000259" key="6">
    <source>
        <dbReference type="PROSITE" id="PS51194"/>
    </source>
</evidence>
<evidence type="ECO:0000256" key="4">
    <source>
        <dbReference type="ARBA" id="ARBA00022840"/>
    </source>
</evidence>
<evidence type="ECO:0000313" key="7">
    <source>
        <dbReference type="EMBL" id="WPX72178.1"/>
    </source>
</evidence>
<dbReference type="Pfam" id="PF00271">
    <property type="entry name" value="Helicase_C"/>
    <property type="match status" value="1"/>
</dbReference>
<dbReference type="InterPro" id="IPR014001">
    <property type="entry name" value="Helicase_ATP-bd"/>
</dbReference>
<feature type="domain" description="Helicase C-terminal" evidence="6">
    <location>
        <begin position="284"/>
        <end position="451"/>
    </location>
</feature>
<evidence type="ECO:0000256" key="1">
    <source>
        <dbReference type="ARBA" id="ARBA00022741"/>
    </source>
</evidence>
<keyword evidence="3" id="KW-0347">Helicase</keyword>
<dbReference type="InterPro" id="IPR006935">
    <property type="entry name" value="Helicase/UvrB_N"/>
</dbReference>
<keyword evidence="8" id="KW-1185">Reference proteome</keyword>
<feature type="domain" description="Helicase ATP-binding" evidence="5">
    <location>
        <begin position="14"/>
        <end position="182"/>
    </location>
</feature>
<reference evidence="7" key="1">
    <citation type="submission" date="2023-10" db="EMBL/GenBank/DDBJ databases">
        <title>Genome sequence of Blautia coccoides DSM 935.</title>
        <authorList>
            <person name="Boeer T."/>
            <person name="Bengelsdorf F.R."/>
            <person name="Daniel R."/>
            <person name="Poehlein A."/>
        </authorList>
    </citation>
    <scope>NUCLEOTIDE SEQUENCE [LARGE SCALE GENOMIC DNA]</scope>
    <source>
        <strain evidence="7">DSM 935</strain>
    </source>
</reference>
<dbReference type="InterPro" id="IPR001650">
    <property type="entry name" value="Helicase_C-like"/>
</dbReference>
<proteinExistence type="predicted"/>
<dbReference type="PROSITE" id="PS51192">
    <property type="entry name" value="HELICASE_ATP_BIND_1"/>
    <property type="match status" value="1"/>
</dbReference>
<evidence type="ECO:0000256" key="2">
    <source>
        <dbReference type="ARBA" id="ARBA00022801"/>
    </source>
</evidence>
<evidence type="ECO:0000259" key="5">
    <source>
        <dbReference type="PROSITE" id="PS51192"/>
    </source>
</evidence>